<keyword evidence="3" id="KW-0804">Transcription</keyword>
<comment type="caution">
    <text evidence="6">The sequence shown here is derived from an EMBL/GenBank/DDBJ whole genome shotgun (WGS) entry which is preliminary data.</text>
</comment>
<dbReference type="OrthoDB" id="3194402at2"/>
<dbReference type="GO" id="GO:0003700">
    <property type="term" value="F:DNA-binding transcription factor activity"/>
    <property type="evidence" value="ECO:0007669"/>
    <property type="project" value="InterPro"/>
</dbReference>
<evidence type="ECO:0000259" key="5">
    <source>
        <dbReference type="PROSITE" id="PS50949"/>
    </source>
</evidence>
<evidence type="ECO:0000313" key="7">
    <source>
        <dbReference type="Proteomes" id="UP000272474"/>
    </source>
</evidence>
<feature type="domain" description="HTH gntR-type" evidence="5">
    <location>
        <begin position="54"/>
        <end position="125"/>
    </location>
</feature>
<sequence length="296" mass="31428">MTGAAPAPAPEAAAPAHAPVTPWTPVRNQPSVAFGSVSQRTPGHGAAAGTGRRASGREHDVRRLRDLLRAGVLGGAFAGGHLPSEAELMAGHGVTRATVREALALLRRDGLIERVQGLGTHALFTPVTTPLAEAHGAELPLRDGVFARGLRPRVLDESVIPAPALVADRLGVAPGTPVLRLDYVSLMGDEPHCLATNYVLFPEAARLAQAAFTQHWYAYLADAGVVLGESEFVFDGALADPVTARTLDVLPGTPLISMEQAIYDPEGRVFNVAFLHLRADRFRFASRATARSTRRR</sequence>
<dbReference type="InterPro" id="IPR000524">
    <property type="entry name" value="Tscrpt_reg_HTH_GntR"/>
</dbReference>
<protein>
    <submittedName>
        <fullName evidence="6">GntR family transcriptional regulator</fullName>
    </submittedName>
</protein>
<reference evidence="6 7" key="1">
    <citation type="journal article" date="2014" name="Int. J. Syst. Evol. Microbiol.">
        <title>Streptomyces hoynatensis sp. nov., isolated from deep marine sediment.</title>
        <authorList>
            <person name="Veyisoglu A."/>
            <person name="Sahin N."/>
        </authorList>
    </citation>
    <scope>NUCLEOTIDE SEQUENCE [LARGE SCALE GENOMIC DNA]</scope>
    <source>
        <strain evidence="6 7">KCTC 29097</strain>
    </source>
</reference>
<dbReference type="EMBL" id="RBAL01000015">
    <property type="protein sequence ID" value="RKN39038.1"/>
    <property type="molecule type" value="Genomic_DNA"/>
</dbReference>
<dbReference type="CDD" id="cd07377">
    <property type="entry name" value="WHTH_GntR"/>
    <property type="match status" value="1"/>
</dbReference>
<dbReference type="SMART" id="SM00345">
    <property type="entry name" value="HTH_GNTR"/>
    <property type="match status" value="1"/>
</dbReference>
<proteinExistence type="predicted"/>
<dbReference type="Pfam" id="PF00392">
    <property type="entry name" value="GntR"/>
    <property type="match status" value="1"/>
</dbReference>
<dbReference type="InterPro" id="IPR050679">
    <property type="entry name" value="Bact_HTH_transcr_reg"/>
</dbReference>
<dbReference type="GO" id="GO:0045892">
    <property type="term" value="P:negative regulation of DNA-templated transcription"/>
    <property type="evidence" value="ECO:0007669"/>
    <property type="project" value="TreeGrafter"/>
</dbReference>
<keyword evidence="1" id="KW-0805">Transcription regulation</keyword>
<dbReference type="PANTHER" id="PTHR44846:SF17">
    <property type="entry name" value="GNTR-FAMILY TRANSCRIPTIONAL REGULATOR"/>
    <property type="match status" value="1"/>
</dbReference>
<keyword evidence="2" id="KW-0238">DNA-binding</keyword>
<evidence type="ECO:0000256" key="1">
    <source>
        <dbReference type="ARBA" id="ARBA00023015"/>
    </source>
</evidence>
<organism evidence="6 7">
    <name type="scientific">Streptomyces hoynatensis</name>
    <dbReference type="NCBI Taxonomy" id="1141874"/>
    <lineage>
        <taxon>Bacteria</taxon>
        <taxon>Bacillati</taxon>
        <taxon>Actinomycetota</taxon>
        <taxon>Actinomycetes</taxon>
        <taxon>Kitasatosporales</taxon>
        <taxon>Streptomycetaceae</taxon>
        <taxon>Streptomyces</taxon>
    </lineage>
</organism>
<accession>A0A3A9YSM4</accession>
<dbReference type="InterPro" id="IPR036390">
    <property type="entry name" value="WH_DNA-bd_sf"/>
</dbReference>
<dbReference type="GO" id="GO:0003677">
    <property type="term" value="F:DNA binding"/>
    <property type="evidence" value="ECO:0007669"/>
    <property type="project" value="UniProtKB-KW"/>
</dbReference>
<feature type="region of interest" description="Disordered" evidence="4">
    <location>
        <begin position="1"/>
        <end position="60"/>
    </location>
</feature>
<dbReference type="AlphaFoldDB" id="A0A3A9YSM4"/>
<feature type="compositionally biased region" description="Low complexity" evidence="4">
    <location>
        <begin position="40"/>
        <end position="53"/>
    </location>
</feature>
<dbReference type="Gene3D" id="3.40.1410.10">
    <property type="entry name" value="Chorismate lyase-like"/>
    <property type="match status" value="1"/>
</dbReference>
<dbReference type="Proteomes" id="UP000272474">
    <property type="component" value="Unassembled WGS sequence"/>
</dbReference>
<dbReference type="PRINTS" id="PR00035">
    <property type="entry name" value="HTHGNTR"/>
</dbReference>
<evidence type="ECO:0000256" key="4">
    <source>
        <dbReference type="SAM" id="MobiDB-lite"/>
    </source>
</evidence>
<dbReference type="Gene3D" id="1.10.10.10">
    <property type="entry name" value="Winged helix-like DNA-binding domain superfamily/Winged helix DNA-binding domain"/>
    <property type="match status" value="1"/>
</dbReference>
<dbReference type="SUPFAM" id="SSF46785">
    <property type="entry name" value="Winged helix' DNA-binding domain"/>
    <property type="match status" value="1"/>
</dbReference>
<dbReference type="Pfam" id="PF07702">
    <property type="entry name" value="UTRA"/>
    <property type="match status" value="1"/>
</dbReference>
<gene>
    <name evidence="6" type="ORF">D7294_22960</name>
</gene>
<dbReference type="InterPro" id="IPR011663">
    <property type="entry name" value="UTRA"/>
</dbReference>
<evidence type="ECO:0000256" key="3">
    <source>
        <dbReference type="ARBA" id="ARBA00023163"/>
    </source>
</evidence>
<dbReference type="PROSITE" id="PS50949">
    <property type="entry name" value="HTH_GNTR"/>
    <property type="match status" value="1"/>
</dbReference>
<evidence type="ECO:0000313" key="6">
    <source>
        <dbReference type="EMBL" id="RKN39038.1"/>
    </source>
</evidence>
<dbReference type="InterPro" id="IPR036388">
    <property type="entry name" value="WH-like_DNA-bd_sf"/>
</dbReference>
<evidence type="ECO:0000256" key="2">
    <source>
        <dbReference type="ARBA" id="ARBA00023125"/>
    </source>
</evidence>
<dbReference type="SUPFAM" id="SSF64288">
    <property type="entry name" value="Chorismate lyase-like"/>
    <property type="match status" value="1"/>
</dbReference>
<dbReference type="InterPro" id="IPR028978">
    <property type="entry name" value="Chorismate_lyase_/UTRA_dom_sf"/>
</dbReference>
<keyword evidence="7" id="KW-1185">Reference proteome</keyword>
<dbReference type="SMART" id="SM00866">
    <property type="entry name" value="UTRA"/>
    <property type="match status" value="1"/>
</dbReference>
<feature type="compositionally biased region" description="Low complexity" evidence="4">
    <location>
        <begin position="1"/>
        <end position="19"/>
    </location>
</feature>
<feature type="compositionally biased region" description="Polar residues" evidence="4">
    <location>
        <begin position="26"/>
        <end position="39"/>
    </location>
</feature>
<name>A0A3A9YSM4_9ACTN</name>
<dbReference type="PANTHER" id="PTHR44846">
    <property type="entry name" value="MANNOSYL-D-GLYCERATE TRANSPORT/METABOLISM SYSTEM REPRESSOR MNGR-RELATED"/>
    <property type="match status" value="1"/>
</dbReference>